<dbReference type="GO" id="GO:0000785">
    <property type="term" value="C:chromatin"/>
    <property type="evidence" value="ECO:0000318"/>
    <property type="project" value="GO_Central"/>
</dbReference>
<keyword evidence="7" id="KW-0539">Nucleus</keyword>
<evidence type="ECO:0000256" key="3">
    <source>
        <dbReference type="ARBA" id="ARBA00022454"/>
    </source>
</evidence>
<dbReference type="InterPro" id="IPR050777">
    <property type="entry name" value="SET2_Histone-Lys_MeTrsfase"/>
</dbReference>
<reference evidence="9" key="2">
    <citation type="submission" date="2022-06" db="UniProtKB">
        <authorList>
            <consortium name="EnsemblMetazoa"/>
        </authorList>
    </citation>
    <scope>IDENTIFICATION</scope>
    <source>
        <strain evidence="9">PS312</strain>
    </source>
</reference>
<keyword evidence="5" id="KW-0808">Transferase</keyword>
<dbReference type="GO" id="GO:0005634">
    <property type="term" value="C:nucleus"/>
    <property type="evidence" value="ECO:0000318"/>
    <property type="project" value="GO_Central"/>
</dbReference>
<feature type="compositionally biased region" description="Basic and acidic residues" evidence="8">
    <location>
        <begin position="341"/>
        <end position="358"/>
    </location>
</feature>
<reference evidence="10" key="1">
    <citation type="journal article" date="2008" name="Nat. Genet.">
        <title>The Pristionchus pacificus genome provides a unique perspective on nematode lifestyle and parasitism.</title>
        <authorList>
            <person name="Dieterich C."/>
            <person name="Clifton S.W."/>
            <person name="Schuster L.N."/>
            <person name="Chinwalla A."/>
            <person name="Delehaunty K."/>
            <person name="Dinkelacker I."/>
            <person name="Fulton L."/>
            <person name="Fulton R."/>
            <person name="Godfrey J."/>
            <person name="Minx P."/>
            <person name="Mitreva M."/>
            <person name="Roeseler W."/>
            <person name="Tian H."/>
            <person name="Witte H."/>
            <person name="Yang S.P."/>
            <person name="Wilson R.K."/>
            <person name="Sommer R.J."/>
        </authorList>
    </citation>
    <scope>NUCLEOTIDE SEQUENCE [LARGE SCALE GENOMIC DNA]</scope>
    <source>
        <strain evidence="10">PS312</strain>
    </source>
</reference>
<dbReference type="InterPro" id="IPR001214">
    <property type="entry name" value="SET_dom"/>
</dbReference>
<evidence type="ECO:0000313" key="9">
    <source>
        <dbReference type="EnsemblMetazoa" id="PPA10329.1"/>
    </source>
</evidence>
<dbReference type="InterPro" id="IPR046341">
    <property type="entry name" value="SET_dom_sf"/>
</dbReference>
<dbReference type="Proteomes" id="UP000005239">
    <property type="component" value="Unassembled WGS sequence"/>
</dbReference>
<keyword evidence="6" id="KW-0949">S-adenosyl-L-methionine</keyword>
<feature type="compositionally biased region" description="Polar residues" evidence="8">
    <location>
        <begin position="291"/>
        <end position="302"/>
    </location>
</feature>
<dbReference type="OrthoDB" id="422362at2759"/>
<evidence type="ECO:0000256" key="8">
    <source>
        <dbReference type="SAM" id="MobiDB-lite"/>
    </source>
</evidence>
<keyword evidence="4" id="KW-0489">Methyltransferase</keyword>
<feature type="region of interest" description="Disordered" evidence="8">
    <location>
        <begin position="249"/>
        <end position="453"/>
    </location>
</feature>
<feature type="compositionally biased region" description="Basic and acidic residues" evidence="8">
    <location>
        <begin position="701"/>
        <end position="712"/>
    </location>
</feature>
<accession>A0A8R1U9F2</accession>
<dbReference type="PROSITE" id="PS50280">
    <property type="entry name" value="SET"/>
    <property type="match status" value="1"/>
</dbReference>
<keyword evidence="3" id="KW-0158">Chromosome</keyword>
<dbReference type="PROSITE" id="PS50868">
    <property type="entry name" value="POST_SET"/>
    <property type="match status" value="1"/>
</dbReference>
<evidence type="ECO:0000256" key="6">
    <source>
        <dbReference type="ARBA" id="ARBA00022691"/>
    </source>
</evidence>
<evidence type="ECO:0000256" key="4">
    <source>
        <dbReference type="ARBA" id="ARBA00022603"/>
    </source>
</evidence>
<dbReference type="EnsemblMetazoa" id="PPA10329.1">
    <property type="protein sequence ID" value="PPA10329.1"/>
    <property type="gene ID" value="WBGene00099883"/>
</dbReference>
<dbReference type="AlphaFoldDB" id="A0A2A6BDN5"/>
<proteinExistence type="predicted"/>
<evidence type="ECO:0000256" key="7">
    <source>
        <dbReference type="ARBA" id="ARBA00023242"/>
    </source>
</evidence>
<sequence length="734" mass="82044">MENYVYYDDQNSLHPDWLQFLVDEQQQMWLQHWHCNPPVEAVAPLSGQELYELEMYRQYLDNLFTMDEMANNVIRTTVPRFTPPPSSRVVNASEDADLAANVVLAAIDPQNPTARLPSPKEDNDDEIEFIFEKKGVPGTEARKWLPEMMKKKKRKRTKTKFENRPPNQLPLDTGANDKGDSEAVPPTRDLLPAPDASSAAVIVDALSTSVNSDALDTLTDSQMDHSLIKETEDREELESPPSISQLQLFAGASDEVAKEDHILNRQRDSHEVQPAEVAEPPVDDILPFPSAPTTLNNVASTTIHDEAAINSQMDENSEKGAETGEDTGQGSSSSLSGLIDHLTDTGVHHANADAKMDDVGEADGDDQMDDQEDNEDVTEDEEEGQTMTGPVQRVLRSATRAQQPSPSVSSSDTDSESEYGGEEEEKKESEEDDGQYPSGSADGNPLKNDDRRWEKKVAASEKYSFTSRNVWMCPKPKKEFLPDPSSDTCESLMEARIACPVICPAKKCTNNFLRRPNMKMFIGSTEYGNGLFAAEPFRMKDGLRKILEYTGEIRDNDQWRDHIRKMKKKRPNYGRYVVQMSGFTCDPEMVGNSGRMSNHSCDPNCMLEVFYVDGMPRLFLIPLRDIDEGEQLMWFYGGAFLTGIDGAGDKPEEIPCKCKAANCQGIVGGRYGGPTKIPKKSMEPEIKDKRKRTRNSNIAEAAEKQRKDEAIMSKKIKAQKSSRGDRAEKRSSMN</sequence>
<gene>
    <name evidence="9" type="primary">WBGene00099883</name>
</gene>
<dbReference type="SMART" id="SM00317">
    <property type="entry name" value="SET"/>
    <property type="match status" value="1"/>
</dbReference>
<feature type="region of interest" description="Disordered" evidence="8">
    <location>
        <begin position="146"/>
        <end position="193"/>
    </location>
</feature>
<keyword evidence="10" id="KW-1185">Reference proteome</keyword>
<dbReference type="Gene3D" id="2.170.270.10">
    <property type="entry name" value="SET domain"/>
    <property type="match status" value="1"/>
</dbReference>
<feature type="compositionally biased region" description="Basic and acidic residues" evidence="8">
    <location>
        <begin position="255"/>
        <end position="273"/>
    </location>
</feature>
<evidence type="ECO:0000313" key="10">
    <source>
        <dbReference type="Proteomes" id="UP000005239"/>
    </source>
</evidence>
<dbReference type="Pfam" id="PF00856">
    <property type="entry name" value="SET"/>
    <property type="match status" value="1"/>
</dbReference>
<protein>
    <submittedName>
        <fullName evidence="9">SET domain-containing protein</fullName>
    </submittedName>
</protein>
<feature type="compositionally biased region" description="Acidic residues" evidence="8">
    <location>
        <begin position="359"/>
        <end position="384"/>
    </location>
</feature>
<feature type="compositionally biased region" description="Acidic residues" evidence="8">
    <location>
        <begin position="413"/>
        <end position="423"/>
    </location>
</feature>
<dbReference type="GO" id="GO:0032259">
    <property type="term" value="P:methylation"/>
    <property type="evidence" value="ECO:0007669"/>
    <property type="project" value="UniProtKB-KW"/>
</dbReference>
<dbReference type="GO" id="GO:0046975">
    <property type="term" value="F:histone H3K36 methyltransferase activity"/>
    <property type="evidence" value="ECO:0000318"/>
    <property type="project" value="GO_Central"/>
</dbReference>
<dbReference type="InterPro" id="IPR003616">
    <property type="entry name" value="Post-SET_dom"/>
</dbReference>
<feature type="region of interest" description="Disordered" evidence="8">
    <location>
        <begin position="673"/>
        <end position="734"/>
    </location>
</feature>
<dbReference type="PANTHER" id="PTHR22884">
    <property type="entry name" value="SET DOMAIN PROTEINS"/>
    <property type="match status" value="1"/>
</dbReference>
<accession>A0A2A6BDN5</accession>
<evidence type="ECO:0000256" key="1">
    <source>
        <dbReference type="ARBA" id="ARBA00004123"/>
    </source>
</evidence>
<dbReference type="GO" id="GO:0006355">
    <property type="term" value="P:regulation of DNA-templated transcription"/>
    <property type="evidence" value="ECO:0000318"/>
    <property type="project" value="GO_Central"/>
</dbReference>
<dbReference type="SUPFAM" id="SSF82199">
    <property type="entry name" value="SET domain"/>
    <property type="match status" value="1"/>
</dbReference>
<feature type="compositionally biased region" description="Basic and acidic residues" evidence="8">
    <location>
        <begin position="722"/>
        <end position="734"/>
    </location>
</feature>
<name>A0A2A6BDN5_PRIPA</name>
<evidence type="ECO:0000256" key="5">
    <source>
        <dbReference type="ARBA" id="ARBA00022679"/>
    </source>
</evidence>
<organism evidence="9 10">
    <name type="scientific">Pristionchus pacificus</name>
    <name type="common">Parasitic nematode worm</name>
    <dbReference type="NCBI Taxonomy" id="54126"/>
    <lineage>
        <taxon>Eukaryota</taxon>
        <taxon>Metazoa</taxon>
        <taxon>Ecdysozoa</taxon>
        <taxon>Nematoda</taxon>
        <taxon>Chromadorea</taxon>
        <taxon>Rhabditida</taxon>
        <taxon>Rhabditina</taxon>
        <taxon>Diplogasteromorpha</taxon>
        <taxon>Diplogasteroidea</taxon>
        <taxon>Neodiplogasteridae</taxon>
        <taxon>Pristionchus</taxon>
    </lineage>
</organism>
<evidence type="ECO:0000256" key="2">
    <source>
        <dbReference type="ARBA" id="ARBA00004286"/>
    </source>
</evidence>
<comment type="subcellular location">
    <subcellularLocation>
        <location evidence="2">Chromosome</location>
    </subcellularLocation>
    <subcellularLocation>
        <location evidence="1">Nucleus</location>
    </subcellularLocation>
</comment>